<evidence type="ECO:0000313" key="5">
    <source>
        <dbReference type="EMBL" id="QQL44898.1"/>
    </source>
</evidence>
<keyword evidence="2" id="KW-0547">Nucleotide-binding</keyword>
<reference evidence="5 6" key="1">
    <citation type="submission" date="2020-12" db="EMBL/GenBank/DDBJ databases">
        <title>Sulforoseuscoccus oceanibium gen. nov., sp. nov., a representative of the phylum Verrucomicrobia with special cytoplasmic membrane, and proposal of Sulforoseuscoccusaceae fam. nov.</title>
        <authorList>
            <person name="Xi F."/>
        </authorList>
    </citation>
    <scope>NUCLEOTIDE SEQUENCE [LARGE SCALE GENOMIC DNA]</scope>
    <source>
        <strain evidence="5 6">T37</strain>
    </source>
</reference>
<evidence type="ECO:0000256" key="1">
    <source>
        <dbReference type="ARBA" id="ARBA00022448"/>
    </source>
</evidence>
<dbReference type="Gene3D" id="3.40.50.300">
    <property type="entry name" value="P-loop containing nucleotide triphosphate hydrolases"/>
    <property type="match status" value="1"/>
</dbReference>
<accession>A0A6B3LD77</accession>
<dbReference type="Pfam" id="PF00005">
    <property type="entry name" value="ABC_tran"/>
    <property type="match status" value="1"/>
</dbReference>
<name>A0A6B3LD77_9BACT</name>
<dbReference type="CDD" id="cd03255">
    <property type="entry name" value="ABC_MJ0796_LolCDE_FtsE"/>
    <property type="match status" value="1"/>
</dbReference>
<dbReference type="EMBL" id="CP066776">
    <property type="protein sequence ID" value="QQL44898.1"/>
    <property type="molecule type" value="Genomic_DNA"/>
</dbReference>
<dbReference type="PANTHER" id="PTHR24220">
    <property type="entry name" value="IMPORT ATP-BINDING PROTEIN"/>
    <property type="match status" value="1"/>
</dbReference>
<dbReference type="AlphaFoldDB" id="A0A6B3LD77"/>
<gene>
    <name evidence="5" type="ORF">G3M56_013635</name>
</gene>
<dbReference type="InterPro" id="IPR027417">
    <property type="entry name" value="P-loop_NTPase"/>
</dbReference>
<evidence type="ECO:0000256" key="2">
    <source>
        <dbReference type="ARBA" id="ARBA00022741"/>
    </source>
</evidence>
<dbReference type="PROSITE" id="PS00211">
    <property type="entry name" value="ABC_TRANSPORTER_1"/>
    <property type="match status" value="1"/>
</dbReference>
<dbReference type="Proteomes" id="UP000475117">
    <property type="component" value="Chromosome"/>
</dbReference>
<sequence length="231" mass="25209">MDHGLISARDVTRQFRIGRRQIDVLRGVSLEIQRGEKVFLCGPSGAGKTTLMYTLAGLERPTSGEVLINGKSLYRGGRKEISRTRNQMMGYVFQNFLLMPELSALENVLLPAFIGRDDRLEQAKDILERVGMGHRLHHLPSELSGGEQQRVAIARALVNEPAILFADEPTGNLDSKAGAEVMELLTHLVSEKGTTLVVVTHDEGLTHLGDRVLHLVDGQISADAAPTAGVL</sequence>
<dbReference type="SUPFAM" id="SSF52540">
    <property type="entry name" value="P-loop containing nucleoside triphosphate hydrolases"/>
    <property type="match status" value="1"/>
</dbReference>
<dbReference type="FunFam" id="3.40.50.300:FF:000032">
    <property type="entry name" value="Export ABC transporter ATP-binding protein"/>
    <property type="match status" value="1"/>
</dbReference>
<dbReference type="PROSITE" id="PS50893">
    <property type="entry name" value="ABC_TRANSPORTER_2"/>
    <property type="match status" value="1"/>
</dbReference>
<evidence type="ECO:0000256" key="3">
    <source>
        <dbReference type="ARBA" id="ARBA00022840"/>
    </source>
</evidence>
<dbReference type="InterPro" id="IPR017871">
    <property type="entry name" value="ABC_transporter-like_CS"/>
</dbReference>
<keyword evidence="3 5" id="KW-0067">ATP-binding</keyword>
<dbReference type="RefSeq" id="WP_164364739.1">
    <property type="nucleotide sequence ID" value="NZ_CP066776.1"/>
</dbReference>
<dbReference type="GO" id="GO:0005524">
    <property type="term" value="F:ATP binding"/>
    <property type="evidence" value="ECO:0007669"/>
    <property type="project" value="UniProtKB-KW"/>
</dbReference>
<dbReference type="InterPro" id="IPR003593">
    <property type="entry name" value="AAA+_ATPase"/>
</dbReference>
<dbReference type="GO" id="GO:0016887">
    <property type="term" value="F:ATP hydrolysis activity"/>
    <property type="evidence" value="ECO:0007669"/>
    <property type="project" value="InterPro"/>
</dbReference>
<protein>
    <submittedName>
        <fullName evidence="5">ABC transporter ATP-binding protein</fullName>
    </submittedName>
</protein>
<dbReference type="InterPro" id="IPR015854">
    <property type="entry name" value="ABC_transpr_LolD-like"/>
</dbReference>
<dbReference type="GO" id="GO:0098796">
    <property type="term" value="C:membrane protein complex"/>
    <property type="evidence" value="ECO:0007669"/>
    <property type="project" value="UniProtKB-ARBA"/>
</dbReference>
<proteinExistence type="inferred from homology"/>
<evidence type="ECO:0000313" key="6">
    <source>
        <dbReference type="Proteomes" id="UP000475117"/>
    </source>
</evidence>
<dbReference type="GO" id="GO:0022857">
    <property type="term" value="F:transmembrane transporter activity"/>
    <property type="evidence" value="ECO:0007669"/>
    <property type="project" value="TreeGrafter"/>
</dbReference>
<dbReference type="GO" id="GO:0005886">
    <property type="term" value="C:plasma membrane"/>
    <property type="evidence" value="ECO:0007669"/>
    <property type="project" value="TreeGrafter"/>
</dbReference>
<dbReference type="KEGG" id="soa:G3M56_013635"/>
<keyword evidence="6" id="KW-1185">Reference proteome</keyword>
<keyword evidence="1" id="KW-0813">Transport</keyword>
<dbReference type="InterPro" id="IPR003439">
    <property type="entry name" value="ABC_transporter-like_ATP-bd"/>
</dbReference>
<organism evidence="5 6">
    <name type="scientific">Sulfuriroseicoccus oceanibius</name>
    <dbReference type="NCBI Taxonomy" id="2707525"/>
    <lineage>
        <taxon>Bacteria</taxon>
        <taxon>Pseudomonadati</taxon>
        <taxon>Verrucomicrobiota</taxon>
        <taxon>Verrucomicrobiia</taxon>
        <taxon>Verrucomicrobiales</taxon>
        <taxon>Verrucomicrobiaceae</taxon>
        <taxon>Sulfuriroseicoccus</taxon>
    </lineage>
</organism>
<dbReference type="SMART" id="SM00382">
    <property type="entry name" value="AAA"/>
    <property type="match status" value="1"/>
</dbReference>
<comment type="similarity">
    <text evidence="4">Belongs to the ABC transporter superfamily. Macrolide exporter (TC 3.A.1.122) family.</text>
</comment>
<dbReference type="InterPro" id="IPR017911">
    <property type="entry name" value="MacB-like_ATP-bd"/>
</dbReference>
<evidence type="ECO:0000256" key="4">
    <source>
        <dbReference type="ARBA" id="ARBA00038388"/>
    </source>
</evidence>
<dbReference type="PANTHER" id="PTHR24220:SF86">
    <property type="entry name" value="ABC TRANSPORTER ABCH.1"/>
    <property type="match status" value="1"/>
</dbReference>